<reference evidence="2" key="1">
    <citation type="submission" date="2019-12" db="EMBL/GenBank/DDBJ databases">
        <title>Genome sequencing and annotation of Brassica cretica.</title>
        <authorList>
            <person name="Studholme D.J."/>
            <person name="Sarris P.F."/>
        </authorList>
    </citation>
    <scope>NUCLEOTIDE SEQUENCE</scope>
    <source>
        <strain evidence="2">PFS-102/07</strain>
        <tissue evidence="2">Leaf</tissue>
    </source>
</reference>
<dbReference type="EMBL" id="QGKY02000089">
    <property type="protein sequence ID" value="KAF2611353.1"/>
    <property type="molecule type" value="Genomic_DNA"/>
</dbReference>
<feature type="compositionally biased region" description="Gly residues" evidence="1">
    <location>
        <begin position="62"/>
        <end position="71"/>
    </location>
</feature>
<feature type="compositionally biased region" description="Gly residues" evidence="1">
    <location>
        <begin position="39"/>
        <end position="48"/>
    </location>
</feature>
<organism evidence="2">
    <name type="scientific">Brassica cretica</name>
    <name type="common">Mustard</name>
    <dbReference type="NCBI Taxonomy" id="69181"/>
    <lineage>
        <taxon>Eukaryota</taxon>
        <taxon>Viridiplantae</taxon>
        <taxon>Streptophyta</taxon>
        <taxon>Embryophyta</taxon>
        <taxon>Tracheophyta</taxon>
        <taxon>Spermatophyta</taxon>
        <taxon>Magnoliopsida</taxon>
        <taxon>eudicotyledons</taxon>
        <taxon>Gunneridae</taxon>
        <taxon>Pentapetalae</taxon>
        <taxon>rosids</taxon>
        <taxon>malvids</taxon>
        <taxon>Brassicales</taxon>
        <taxon>Brassicaceae</taxon>
        <taxon>Brassiceae</taxon>
        <taxon>Brassica</taxon>
    </lineage>
</organism>
<accession>A0A8S9M261</accession>
<gene>
    <name evidence="2" type="ORF">F2Q70_00007020</name>
</gene>
<dbReference type="AlphaFoldDB" id="A0A8S9M261"/>
<feature type="region of interest" description="Disordered" evidence="1">
    <location>
        <begin position="39"/>
        <end position="71"/>
    </location>
</feature>
<comment type="caution">
    <text evidence="2">The sequence shown here is derived from an EMBL/GenBank/DDBJ whole genome shotgun (WGS) entry which is preliminary data.</text>
</comment>
<proteinExistence type="predicted"/>
<sequence length="71" mass="7262">MVVLMLRWEKVCGWEESGGKVIGGQMSCGQSLGVGGGSVGYESGGGESVGRESDVERSCGQQRGGPLIGDQ</sequence>
<evidence type="ECO:0000256" key="1">
    <source>
        <dbReference type="SAM" id="MobiDB-lite"/>
    </source>
</evidence>
<evidence type="ECO:0000313" key="2">
    <source>
        <dbReference type="EMBL" id="KAF2611353.1"/>
    </source>
</evidence>
<name>A0A8S9M261_BRACR</name>
<protein>
    <submittedName>
        <fullName evidence="2">Uncharacterized protein</fullName>
    </submittedName>
</protein>